<dbReference type="SMART" id="SM00347">
    <property type="entry name" value="HTH_MARR"/>
    <property type="match status" value="1"/>
</dbReference>
<dbReference type="CDD" id="cd00090">
    <property type="entry name" value="HTH_ARSR"/>
    <property type="match status" value="1"/>
</dbReference>
<dbReference type="Gene3D" id="1.10.10.10">
    <property type="entry name" value="Winged helix-like DNA-binding domain superfamily/Winged helix DNA-binding domain"/>
    <property type="match status" value="1"/>
</dbReference>
<dbReference type="Pfam" id="PF01047">
    <property type="entry name" value="MarR"/>
    <property type="match status" value="1"/>
</dbReference>
<dbReference type="EMBL" id="JACIFP010000001">
    <property type="protein sequence ID" value="MBB4134443.1"/>
    <property type="molecule type" value="Genomic_DNA"/>
</dbReference>
<protein>
    <submittedName>
        <fullName evidence="5">DNA-binding MarR family transcriptional regulator</fullName>
    </submittedName>
</protein>
<gene>
    <name evidence="5" type="ORF">BKA16_000995</name>
</gene>
<evidence type="ECO:0000256" key="3">
    <source>
        <dbReference type="ARBA" id="ARBA00023163"/>
    </source>
</evidence>
<dbReference type="InterPro" id="IPR023187">
    <property type="entry name" value="Tscrpt_reg_MarR-type_CS"/>
</dbReference>
<dbReference type="GO" id="GO:0003700">
    <property type="term" value="F:DNA-binding transcription factor activity"/>
    <property type="evidence" value="ECO:0007669"/>
    <property type="project" value="InterPro"/>
</dbReference>
<dbReference type="SUPFAM" id="SSF46785">
    <property type="entry name" value="Winged helix' DNA-binding domain"/>
    <property type="match status" value="1"/>
</dbReference>
<evidence type="ECO:0000259" key="4">
    <source>
        <dbReference type="PROSITE" id="PS50995"/>
    </source>
</evidence>
<dbReference type="PRINTS" id="PR00598">
    <property type="entry name" value="HTHMARR"/>
</dbReference>
<keyword evidence="6" id="KW-1185">Reference proteome</keyword>
<dbReference type="PANTHER" id="PTHR33164:SF57">
    <property type="entry name" value="MARR-FAMILY TRANSCRIPTIONAL REGULATOR"/>
    <property type="match status" value="1"/>
</dbReference>
<dbReference type="PANTHER" id="PTHR33164">
    <property type="entry name" value="TRANSCRIPTIONAL REGULATOR, MARR FAMILY"/>
    <property type="match status" value="1"/>
</dbReference>
<dbReference type="InterPro" id="IPR000835">
    <property type="entry name" value="HTH_MarR-typ"/>
</dbReference>
<dbReference type="Proteomes" id="UP000551501">
    <property type="component" value="Unassembled WGS sequence"/>
</dbReference>
<evidence type="ECO:0000313" key="6">
    <source>
        <dbReference type="Proteomes" id="UP000551501"/>
    </source>
</evidence>
<evidence type="ECO:0000313" key="5">
    <source>
        <dbReference type="EMBL" id="MBB4134443.1"/>
    </source>
</evidence>
<dbReference type="PROSITE" id="PS01117">
    <property type="entry name" value="HTH_MARR_1"/>
    <property type="match status" value="1"/>
</dbReference>
<accession>A0A840EVU4</accession>
<evidence type="ECO:0000256" key="1">
    <source>
        <dbReference type="ARBA" id="ARBA00023015"/>
    </source>
</evidence>
<feature type="domain" description="HTH marR-type" evidence="4">
    <location>
        <begin position="7"/>
        <end position="140"/>
    </location>
</feature>
<dbReference type="GO" id="GO:0006950">
    <property type="term" value="P:response to stress"/>
    <property type="evidence" value="ECO:0007669"/>
    <property type="project" value="TreeGrafter"/>
</dbReference>
<dbReference type="RefSeq" id="WP_183369611.1">
    <property type="nucleotide sequence ID" value="NZ_BAABHL010000128.1"/>
</dbReference>
<keyword evidence="3" id="KW-0804">Transcription</keyword>
<proteinExistence type="predicted"/>
<keyword evidence="2 5" id="KW-0238">DNA-binding</keyword>
<name>A0A840EVU4_9ACTN</name>
<reference evidence="5 6" key="1">
    <citation type="submission" date="2020-08" db="EMBL/GenBank/DDBJ databases">
        <title>Sequencing the genomes of 1000 actinobacteria strains.</title>
        <authorList>
            <person name="Klenk H.-P."/>
        </authorList>
    </citation>
    <scope>NUCLEOTIDE SEQUENCE [LARGE SCALE GENOMIC DNA]</scope>
    <source>
        <strain evidence="5 6">DSM 45298</strain>
    </source>
</reference>
<dbReference type="InterPro" id="IPR036390">
    <property type="entry name" value="WH_DNA-bd_sf"/>
</dbReference>
<dbReference type="InterPro" id="IPR039422">
    <property type="entry name" value="MarR/SlyA-like"/>
</dbReference>
<evidence type="ECO:0000256" key="2">
    <source>
        <dbReference type="ARBA" id="ARBA00023125"/>
    </source>
</evidence>
<dbReference type="InterPro" id="IPR011991">
    <property type="entry name" value="ArsR-like_HTH"/>
</dbReference>
<dbReference type="AlphaFoldDB" id="A0A840EVU4"/>
<comment type="caution">
    <text evidence="5">The sequence shown here is derived from an EMBL/GenBank/DDBJ whole genome shotgun (WGS) entry which is preliminary data.</text>
</comment>
<dbReference type="PROSITE" id="PS50995">
    <property type="entry name" value="HTH_MARR_2"/>
    <property type="match status" value="1"/>
</dbReference>
<sequence>MPTPESIDDVFSALGKFVRIRSRSVQASAKSADGGAETAAKRALFVLRHGPIRAGELAAAMSADPSTMSRHVAQLVDDGLVRREPDPEDGRACRLVLTDDGFERVAVLAARRREAIGELVADWPDEDFATFAHLLTRFVDAVEAHSMNKDLRGDA</sequence>
<keyword evidence="1" id="KW-0805">Transcription regulation</keyword>
<dbReference type="GO" id="GO:0003677">
    <property type="term" value="F:DNA binding"/>
    <property type="evidence" value="ECO:0007669"/>
    <property type="project" value="UniProtKB-KW"/>
</dbReference>
<dbReference type="InterPro" id="IPR036388">
    <property type="entry name" value="WH-like_DNA-bd_sf"/>
</dbReference>
<organism evidence="5 6">
    <name type="scientific">Gordonia humi</name>
    <dbReference type="NCBI Taxonomy" id="686429"/>
    <lineage>
        <taxon>Bacteria</taxon>
        <taxon>Bacillati</taxon>
        <taxon>Actinomycetota</taxon>
        <taxon>Actinomycetes</taxon>
        <taxon>Mycobacteriales</taxon>
        <taxon>Gordoniaceae</taxon>
        <taxon>Gordonia</taxon>
    </lineage>
</organism>